<proteinExistence type="predicted"/>
<protein>
    <submittedName>
        <fullName evidence="2">Uncharacterized protein</fullName>
    </submittedName>
</protein>
<organism evidence="2 3">
    <name type="scientific">Lentinus brumalis</name>
    <dbReference type="NCBI Taxonomy" id="2498619"/>
    <lineage>
        <taxon>Eukaryota</taxon>
        <taxon>Fungi</taxon>
        <taxon>Dikarya</taxon>
        <taxon>Basidiomycota</taxon>
        <taxon>Agaricomycotina</taxon>
        <taxon>Agaricomycetes</taxon>
        <taxon>Polyporales</taxon>
        <taxon>Polyporaceae</taxon>
        <taxon>Lentinus</taxon>
    </lineage>
</organism>
<dbReference type="Proteomes" id="UP000256964">
    <property type="component" value="Unassembled WGS sequence"/>
</dbReference>
<keyword evidence="3" id="KW-1185">Reference proteome</keyword>
<name>A0A371CV56_9APHY</name>
<evidence type="ECO:0000313" key="3">
    <source>
        <dbReference type="Proteomes" id="UP000256964"/>
    </source>
</evidence>
<evidence type="ECO:0000256" key="1">
    <source>
        <dbReference type="SAM" id="MobiDB-lite"/>
    </source>
</evidence>
<dbReference type="AlphaFoldDB" id="A0A371CV56"/>
<accession>A0A371CV56</accession>
<dbReference type="EMBL" id="KZ857454">
    <property type="protein sequence ID" value="RDX44164.1"/>
    <property type="molecule type" value="Genomic_DNA"/>
</dbReference>
<reference evidence="2 3" key="1">
    <citation type="journal article" date="2018" name="Biotechnol. Biofuels">
        <title>Integrative visual omics of the white-rot fungus Polyporus brumalis exposes the biotechnological potential of its oxidative enzymes for delignifying raw plant biomass.</title>
        <authorList>
            <person name="Miyauchi S."/>
            <person name="Rancon A."/>
            <person name="Drula E."/>
            <person name="Hage H."/>
            <person name="Chaduli D."/>
            <person name="Favel A."/>
            <person name="Grisel S."/>
            <person name="Henrissat B."/>
            <person name="Herpoel-Gimbert I."/>
            <person name="Ruiz-Duenas F.J."/>
            <person name="Chevret D."/>
            <person name="Hainaut M."/>
            <person name="Lin J."/>
            <person name="Wang M."/>
            <person name="Pangilinan J."/>
            <person name="Lipzen A."/>
            <person name="Lesage-Meessen L."/>
            <person name="Navarro D."/>
            <person name="Riley R."/>
            <person name="Grigoriev I.V."/>
            <person name="Zhou S."/>
            <person name="Raouche S."/>
            <person name="Rosso M.N."/>
        </authorList>
    </citation>
    <scope>NUCLEOTIDE SEQUENCE [LARGE SCALE GENOMIC DNA]</scope>
    <source>
        <strain evidence="2 3">BRFM 1820</strain>
    </source>
</reference>
<sequence>MRPSHRVSPATVPCNSPPSPRTRHPGCSVYACAHRTSRPSSNIPPLSCPLVDVCIRSTGSTAGSFCVSLPVLQAHRVGLVVRRRAH</sequence>
<gene>
    <name evidence="2" type="ORF">OH76DRAFT_1409416</name>
</gene>
<feature type="region of interest" description="Disordered" evidence="1">
    <location>
        <begin position="1"/>
        <end position="24"/>
    </location>
</feature>
<evidence type="ECO:0000313" key="2">
    <source>
        <dbReference type="EMBL" id="RDX44164.1"/>
    </source>
</evidence>